<feature type="domain" description="Gfo/Idh/MocA-like oxidoreductase N-terminal" evidence="1">
    <location>
        <begin position="3"/>
        <end position="119"/>
    </location>
</feature>
<dbReference type="GO" id="GO:0000166">
    <property type="term" value="F:nucleotide binding"/>
    <property type="evidence" value="ECO:0007669"/>
    <property type="project" value="InterPro"/>
</dbReference>
<dbReference type="Pfam" id="PF21378">
    <property type="entry name" value="YceM-like_C"/>
    <property type="match status" value="1"/>
</dbReference>
<dbReference type="Pfam" id="PF01408">
    <property type="entry name" value="GFO_IDH_MocA"/>
    <property type="match status" value="1"/>
</dbReference>
<reference evidence="3 4" key="1">
    <citation type="submission" date="2021-02" db="EMBL/GenBank/DDBJ databases">
        <title>Complete genome sequence of Lactococcus lactis strain K_LL004.</title>
        <authorList>
            <person name="Kim H.B."/>
        </authorList>
    </citation>
    <scope>NUCLEOTIDE SEQUENCE [LARGE SCALE GENOMIC DNA]</scope>
    <source>
        <strain evidence="3 4">K_LL004</strain>
    </source>
</reference>
<dbReference type="AlphaFoldDB" id="A0AA45KHR5"/>
<evidence type="ECO:0000313" key="4">
    <source>
        <dbReference type="Proteomes" id="UP000663608"/>
    </source>
</evidence>
<name>A0AA45KHR5_9LACT</name>
<dbReference type="PANTHER" id="PTHR43708:SF4">
    <property type="entry name" value="OXIDOREDUCTASE YCEM-RELATED"/>
    <property type="match status" value="1"/>
</dbReference>
<dbReference type="RefSeq" id="WP_205871866.1">
    <property type="nucleotide sequence ID" value="NZ_CP070872.1"/>
</dbReference>
<dbReference type="EMBL" id="CP070872">
    <property type="protein sequence ID" value="QSE76506.1"/>
    <property type="molecule type" value="Genomic_DNA"/>
</dbReference>
<dbReference type="Proteomes" id="UP000663608">
    <property type="component" value="Chromosome"/>
</dbReference>
<dbReference type="KEGG" id="lti:JW886_08585"/>
<dbReference type="SUPFAM" id="SSF55347">
    <property type="entry name" value="Glyceraldehyde-3-phosphate dehydrogenase-like, C-terminal domain"/>
    <property type="match status" value="1"/>
</dbReference>
<dbReference type="PANTHER" id="PTHR43708">
    <property type="entry name" value="CONSERVED EXPRESSED OXIDOREDUCTASE (EUROFUNG)"/>
    <property type="match status" value="1"/>
</dbReference>
<gene>
    <name evidence="3" type="ORF">JW886_08585</name>
</gene>
<keyword evidence="4" id="KW-1185">Reference proteome</keyword>
<dbReference type="Gene3D" id="3.30.360.10">
    <property type="entry name" value="Dihydrodipicolinate Reductase, domain 2"/>
    <property type="match status" value="1"/>
</dbReference>
<evidence type="ECO:0000313" key="3">
    <source>
        <dbReference type="EMBL" id="QSE76506.1"/>
    </source>
</evidence>
<dbReference type="InterPro" id="IPR048477">
    <property type="entry name" value="YceM-like_C"/>
</dbReference>
<accession>A0AA45KHR5</accession>
<dbReference type="InterPro" id="IPR000683">
    <property type="entry name" value="Gfo/Idh/MocA-like_OxRdtase_N"/>
</dbReference>
<organism evidence="3 4">
    <name type="scientific">Lactococcus taiwanensis</name>
    <dbReference type="NCBI Taxonomy" id="1151742"/>
    <lineage>
        <taxon>Bacteria</taxon>
        <taxon>Bacillati</taxon>
        <taxon>Bacillota</taxon>
        <taxon>Bacilli</taxon>
        <taxon>Lactobacillales</taxon>
        <taxon>Streptococcaceae</taxon>
        <taxon>Lactococcus</taxon>
    </lineage>
</organism>
<evidence type="ECO:0000259" key="1">
    <source>
        <dbReference type="Pfam" id="PF01408"/>
    </source>
</evidence>
<dbReference type="Gene3D" id="3.40.50.720">
    <property type="entry name" value="NAD(P)-binding Rossmann-like Domain"/>
    <property type="match status" value="1"/>
</dbReference>
<protein>
    <submittedName>
        <fullName evidence="3">Gfo/Idh/MocA family oxidoreductase</fullName>
    </submittedName>
</protein>
<dbReference type="InterPro" id="IPR036291">
    <property type="entry name" value="NAD(P)-bd_dom_sf"/>
</dbReference>
<evidence type="ECO:0000259" key="2">
    <source>
        <dbReference type="Pfam" id="PF21378"/>
    </source>
</evidence>
<dbReference type="InterPro" id="IPR051317">
    <property type="entry name" value="Gfo/Idh/MocA_oxidoreduct"/>
</dbReference>
<proteinExistence type="predicted"/>
<feature type="domain" description="YceM-like C-terminal" evidence="2">
    <location>
        <begin position="134"/>
        <end position="239"/>
    </location>
</feature>
<sequence>MIIGVIGATSNIASKAYLPVYASMQAQHRFVLYSREWARAEKIRAQYKFEYATEDLAALETVDLVIIHAATAQHFQLAKRYLSAGVPVLMDKPVSENLEEVRALQKLAAEKNVLFVVAFNRRFAPQTAPLKALAHKNMIKVSKNLANNASDDVSFTMYDIFIHPLDTMIYLLDDEIEDIHHSLKLDDEGKLTRATVMVETATTTALATMNLVAGAFSEEFVVEAPTATLRLSELTELEKRSGTACQTYGINGWQSATYNRGFDHLISGMVEAVAAFDGSNRDVLLDKMKQHNILKSHEIIAQMLEENNVKSY</sequence>
<dbReference type="SUPFAM" id="SSF51735">
    <property type="entry name" value="NAD(P)-binding Rossmann-fold domains"/>
    <property type="match status" value="1"/>
</dbReference>